<organism evidence="1 2">
    <name type="scientific">Auriscalpium vulgare</name>
    <dbReference type="NCBI Taxonomy" id="40419"/>
    <lineage>
        <taxon>Eukaryota</taxon>
        <taxon>Fungi</taxon>
        <taxon>Dikarya</taxon>
        <taxon>Basidiomycota</taxon>
        <taxon>Agaricomycotina</taxon>
        <taxon>Agaricomycetes</taxon>
        <taxon>Russulales</taxon>
        <taxon>Auriscalpiaceae</taxon>
        <taxon>Auriscalpium</taxon>
    </lineage>
</organism>
<comment type="caution">
    <text evidence="1">The sequence shown here is derived from an EMBL/GenBank/DDBJ whole genome shotgun (WGS) entry which is preliminary data.</text>
</comment>
<reference evidence="1" key="2">
    <citation type="journal article" date="2022" name="New Phytol.">
        <title>Evolutionary transition to the ectomycorrhizal habit in the genomes of a hyperdiverse lineage of mushroom-forming fungi.</title>
        <authorList>
            <person name="Looney B."/>
            <person name="Miyauchi S."/>
            <person name="Morin E."/>
            <person name="Drula E."/>
            <person name="Courty P.E."/>
            <person name="Kohler A."/>
            <person name="Kuo A."/>
            <person name="LaButti K."/>
            <person name="Pangilinan J."/>
            <person name="Lipzen A."/>
            <person name="Riley R."/>
            <person name="Andreopoulos W."/>
            <person name="He G."/>
            <person name="Johnson J."/>
            <person name="Nolan M."/>
            <person name="Tritt A."/>
            <person name="Barry K.W."/>
            <person name="Grigoriev I.V."/>
            <person name="Nagy L.G."/>
            <person name="Hibbett D."/>
            <person name="Henrissat B."/>
            <person name="Matheny P.B."/>
            <person name="Labbe J."/>
            <person name="Martin F.M."/>
        </authorList>
    </citation>
    <scope>NUCLEOTIDE SEQUENCE</scope>
    <source>
        <strain evidence="1">FP105234-sp</strain>
    </source>
</reference>
<dbReference type="EMBL" id="MU275969">
    <property type="protein sequence ID" value="KAI0044854.1"/>
    <property type="molecule type" value="Genomic_DNA"/>
</dbReference>
<keyword evidence="2" id="KW-1185">Reference proteome</keyword>
<sequence length="495" mass="56388">MFERGQMQNLQTPIHNIPVEALREIFQYLPLFSREPLISRPLSSRHTVTASPWQDGVTPAWVPTWRAPGITLYHVCRRWRTVVHDFPALWTTIPLRSAKLTELALVRSGSAPLLIYIDSGLLEWRPAYLDTAHKVIPHMLHARVLSLAQEERTDNERARSFVASVIRILESQPMPVLEALELRDFQPRGWHLPDRLFQGVAPRLRELRLSSTLSPTSSLLSAPLTILEVTPPFVSTREEDGSIRTARLYLRIMFNTFSHLRELHLRFTSASYVFPEQKPADEDMHVIRFNCLERLSLDGNIEQMVYLLCLFSVPAYIDLDMQSSTRLGVLIHTRLSEPFATFMAMINDMMDAHLKNVADAGLTFQHLDIVHHFDLDERYADSCNLSITATNPRSKSLDAIWAPRIHMQLGQVFGPFKWREVLALLAFIPGLRDLETLDMMGFETPWVAQVGAEDVVDAGMAAAYLMDVIPSREDVLDSLESLLAEELSLVARSYT</sequence>
<evidence type="ECO:0000313" key="2">
    <source>
        <dbReference type="Proteomes" id="UP000814033"/>
    </source>
</evidence>
<protein>
    <submittedName>
        <fullName evidence="1">Uncharacterized protein</fullName>
    </submittedName>
</protein>
<gene>
    <name evidence="1" type="ORF">FA95DRAFT_211666</name>
</gene>
<name>A0ACB8RL10_9AGAM</name>
<proteinExistence type="predicted"/>
<reference evidence="1" key="1">
    <citation type="submission" date="2021-02" db="EMBL/GenBank/DDBJ databases">
        <authorList>
            <consortium name="DOE Joint Genome Institute"/>
            <person name="Ahrendt S."/>
            <person name="Looney B.P."/>
            <person name="Miyauchi S."/>
            <person name="Morin E."/>
            <person name="Drula E."/>
            <person name="Courty P.E."/>
            <person name="Chicoki N."/>
            <person name="Fauchery L."/>
            <person name="Kohler A."/>
            <person name="Kuo A."/>
            <person name="Labutti K."/>
            <person name="Pangilinan J."/>
            <person name="Lipzen A."/>
            <person name="Riley R."/>
            <person name="Andreopoulos W."/>
            <person name="He G."/>
            <person name="Johnson J."/>
            <person name="Barry K.W."/>
            <person name="Grigoriev I.V."/>
            <person name="Nagy L."/>
            <person name="Hibbett D."/>
            <person name="Henrissat B."/>
            <person name="Matheny P.B."/>
            <person name="Labbe J."/>
            <person name="Martin F."/>
        </authorList>
    </citation>
    <scope>NUCLEOTIDE SEQUENCE</scope>
    <source>
        <strain evidence="1">FP105234-sp</strain>
    </source>
</reference>
<evidence type="ECO:0000313" key="1">
    <source>
        <dbReference type="EMBL" id="KAI0044854.1"/>
    </source>
</evidence>
<accession>A0ACB8RL10</accession>
<dbReference type="Proteomes" id="UP000814033">
    <property type="component" value="Unassembled WGS sequence"/>
</dbReference>